<sequence>MNAQAGSIQEEDEELRFTASPSHTLMAFDIDNYTKTSKNVAWEDLDFEDFRTNPLPPDTLRVIRYMADVEYHTVCYMRDMLVTPSHRDSDVTGFMTMWNREEFWHGEALADVLRMHDIVLEFDELKSKRLKLGWKDRIDPVKQSVLSNLVGKDFIGVHMIWGAANEWSAVAAYKRLAEIEGNPVLAELLKRIAMQEARHVAFYATQARERLGKSVVAQKFARFALGKFWGPVGSTIMDKTEVKHVMGHIFGGPEGRKAVNAIDAHIAKMPGLQGLTIVADSLDANGITA</sequence>
<dbReference type="SUPFAM" id="SSF47240">
    <property type="entry name" value="Ferritin-like"/>
    <property type="match status" value="1"/>
</dbReference>
<keyword evidence="2" id="KW-1185">Reference proteome</keyword>
<dbReference type="InterPro" id="IPR009078">
    <property type="entry name" value="Ferritin-like_SF"/>
</dbReference>
<dbReference type="Gene3D" id="1.10.620.20">
    <property type="entry name" value="Ribonucleotide Reductase, subunit A"/>
    <property type="match status" value="1"/>
</dbReference>
<dbReference type="EMBL" id="JAFBBU010000001">
    <property type="protein sequence ID" value="MBM7470941.1"/>
    <property type="molecule type" value="Genomic_DNA"/>
</dbReference>
<comment type="caution">
    <text evidence="1">The sequence shown here is derived from an EMBL/GenBank/DDBJ whole genome shotgun (WGS) entry which is preliminary data.</text>
</comment>
<evidence type="ECO:0000313" key="2">
    <source>
        <dbReference type="Proteomes" id="UP000776164"/>
    </source>
</evidence>
<accession>A0ABS2L384</accession>
<gene>
    <name evidence="1" type="ORF">JOE66_000575</name>
</gene>
<name>A0ABS2L384_9MICO</name>
<organism evidence="1 2">
    <name type="scientific">Subtercola frigoramans</name>
    <dbReference type="NCBI Taxonomy" id="120298"/>
    <lineage>
        <taxon>Bacteria</taxon>
        <taxon>Bacillati</taxon>
        <taxon>Actinomycetota</taxon>
        <taxon>Actinomycetes</taxon>
        <taxon>Micrococcales</taxon>
        <taxon>Microbacteriaceae</taxon>
        <taxon>Subtercola</taxon>
    </lineage>
</organism>
<protein>
    <recommendedName>
        <fullName evidence="3">Ferritin-like domain-containing protein</fullName>
    </recommendedName>
</protein>
<dbReference type="InterPro" id="IPR012348">
    <property type="entry name" value="RNR-like"/>
</dbReference>
<proteinExistence type="predicted"/>
<dbReference type="Proteomes" id="UP000776164">
    <property type="component" value="Unassembled WGS sequence"/>
</dbReference>
<reference evidence="1 2" key="1">
    <citation type="submission" date="2021-01" db="EMBL/GenBank/DDBJ databases">
        <title>Sequencing the genomes of 1000 actinobacteria strains.</title>
        <authorList>
            <person name="Klenk H.-P."/>
        </authorList>
    </citation>
    <scope>NUCLEOTIDE SEQUENCE [LARGE SCALE GENOMIC DNA]</scope>
    <source>
        <strain evidence="1 2">DSM 13057</strain>
    </source>
</reference>
<evidence type="ECO:0008006" key="3">
    <source>
        <dbReference type="Google" id="ProtNLM"/>
    </source>
</evidence>
<evidence type="ECO:0000313" key="1">
    <source>
        <dbReference type="EMBL" id="MBM7470941.1"/>
    </source>
</evidence>